<feature type="domain" description="UPF0033" evidence="8">
    <location>
        <begin position="695"/>
        <end position="762"/>
    </location>
</feature>
<dbReference type="EMBL" id="BKAD01000036">
    <property type="protein sequence ID" value="GEP31753.1"/>
    <property type="molecule type" value="Genomic_DNA"/>
</dbReference>
<dbReference type="InterPro" id="IPR006066">
    <property type="entry name" value="NO2/SO3_Rdtase_FeS/sirohaem_BS"/>
</dbReference>
<dbReference type="InterPro" id="IPR045854">
    <property type="entry name" value="NO2/SO3_Rdtase_4Fe4S_sf"/>
</dbReference>
<dbReference type="InterPro" id="IPR006067">
    <property type="entry name" value="NO2/SO3_Rdtase_4Fe4S_dom"/>
</dbReference>
<dbReference type="SUPFAM" id="SSF55124">
    <property type="entry name" value="Nitrite/Sulfite reductase N-terminal domain-like"/>
    <property type="match status" value="2"/>
</dbReference>
<dbReference type="Gene3D" id="3.90.480.10">
    <property type="entry name" value="Sulfite Reductase Hemoprotein,Domain 2"/>
    <property type="match status" value="1"/>
</dbReference>
<feature type="domain" description="Nitrite/sulphite reductase 4Fe-4S" evidence="7">
    <location>
        <begin position="120"/>
        <end position="274"/>
    </location>
</feature>
<sequence>MNVNTTNSVEAEEVDRFEQAVQTFLQGGMDADRFQAVRLQQGVYGQRQDGVNMVRIKVPGGKLTPLQLVAVAAALENYVPEGKAHITTRQDIQIHYVPLKDTPTVLRHLSRAGLTTREACGNTVRNVTACPLAGVCQREHVDVAPFLLGVVDHFLRHPLTQNLPRKFKISISGCEADCAQGMLHDVGIVAARSDDGRFGFKVLAGGGLGHKPHEAIVVEPFVEEKDLLPVVEAIVVLHNRYSDRTKRAKSRIKFLVDRFGAAGFVAKYREELERTRVALATRSYPNGQWHGGKSGDTPGPGAPRRLFKQKQPGLYVFPMSVPLGQLDAGQLRGIAALMEDLGLSDVRTTQDQNLMLVNVPEPLLSAVHARLGILRLHAPRPGDDVVACPGTSTCRLGITSSMTVAPKLNGGSRDLRIRVSGCHNGCAQPETGDIGIFGEGRRMHGKLIPHYQMYFGGNGCGGGGFAIKGPSVPAARIEKAVERVREGYTGSGESWESFFEWARKRDAGYFERLLADLVHVSEADLAQVTKDHGYREDFKVLQLGGGECAGAVQDTVAAKFSEAAYERDCRNAFAAQRKYQEALECTEAMARLVSQALVFLSGQDHKVSDLAEILNRLRSEHSAFQPLAEKLDGVVERLTQLRSAFDDKAFAAVATEIDVWMKEAEQACALADSRLNLPGVSSRHQLEAGGVAASIDVTAHPCPINFLKAKLELDKLAGGEVLAVKVNSGQAAWLVPTSLESIGHSVLSKQKKGDITLILVRKAGD</sequence>
<dbReference type="SUPFAM" id="SSF56014">
    <property type="entry name" value="Nitrite and sulphite reductase 4Fe-4S domain-like"/>
    <property type="match status" value="2"/>
</dbReference>
<dbReference type="PROSITE" id="PS00365">
    <property type="entry name" value="NIR_SIR"/>
    <property type="match status" value="2"/>
</dbReference>
<organism evidence="10 11">
    <name type="scientific">Sulfuriferula plumbiphila</name>
    <dbReference type="NCBI Taxonomy" id="171865"/>
    <lineage>
        <taxon>Bacteria</taxon>
        <taxon>Pseudomonadati</taxon>
        <taxon>Pseudomonadota</taxon>
        <taxon>Betaproteobacteria</taxon>
        <taxon>Nitrosomonadales</taxon>
        <taxon>Sulfuricellaceae</taxon>
        <taxon>Sulfuriferula</taxon>
    </lineage>
</organism>
<dbReference type="Pfam" id="PF03460">
    <property type="entry name" value="NIR_SIR_ferr"/>
    <property type="match status" value="2"/>
</dbReference>
<keyword evidence="11" id="KW-1185">Reference proteome</keyword>
<dbReference type="SUPFAM" id="SSF64307">
    <property type="entry name" value="SirA-like"/>
    <property type="match status" value="1"/>
</dbReference>
<dbReference type="Pfam" id="PF01206">
    <property type="entry name" value="TusA"/>
    <property type="match status" value="1"/>
</dbReference>
<evidence type="ECO:0000256" key="4">
    <source>
        <dbReference type="ARBA" id="ARBA00023002"/>
    </source>
</evidence>
<evidence type="ECO:0000259" key="7">
    <source>
        <dbReference type="Pfam" id="PF01077"/>
    </source>
</evidence>
<dbReference type="AlphaFoldDB" id="A0A512LB89"/>
<dbReference type="PANTHER" id="PTHR32439">
    <property type="entry name" value="FERREDOXIN--NITRITE REDUCTASE, CHLOROPLASTIC"/>
    <property type="match status" value="1"/>
</dbReference>
<dbReference type="GO" id="GO:0016491">
    <property type="term" value="F:oxidoreductase activity"/>
    <property type="evidence" value="ECO:0007669"/>
    <property type="project" value="UniProtKB-KW"/>
</dbReference>
<keyword evidence="1" id="KW-0004">4Fe-4S</keyword>
<feature type="domain" description="Nitrite/Sulfite reductase ferredoxin-like" evidence="9">
    <location>
        <begin position="308"/>
        <end position="371"/>
    </location>
</feature>
<feature type="domain" description="Nitrite/Sulfite reductase ferredoxin-like" evidence="9">
    <location>
        <begin position="44"/>
        <end position="109"/>
    </location>
</feature>
<dbReference type="InterPro" id="IPR051329">
    <property type="entry name" value="NIR_SIR_4Fe-4S"/>
</dbReference>
<evidence type="ECO:0000259" key="9">
    <source>
        <dbReference type="Pfam" id="PF03460"/>
    </source>
</evidence>
<keyword evidence="4" id="KW-0560">Oxidoreductase</keyword>
<evidence type="ECO:0000259" key="8">
    <source>
        <dbReference type="Pfam" id="PF01206"/>
    </source>
</evidence>
<keyword evidence="3" id="KW-0479">Metal-binding</keyword>
<dbReference type="RefSeq" id="WP_147074714.1">
    <property type="nucleotide sequence ID" value="NZ_AP021884.1"/>
</dbReference>
<dbReference type="OrthoDB" id="3189055at2"/>
<dbReference type="PANTHER" id="PTHR32439:SF9">
    <property type="entry name" value="BLR3264 PROTEIN"/>
    <property type="match status" value="1"/>
</dbReference>
<evidence type="ECO:0000256" key="3">
    <source>
        <dbReference type="ARBA" id="ARBA00022723"/>
    </source>
</evidence>
<keyword evidence="5" id="KW-0408">Iron</keyword>
<protein>
    <recommendedName>
        <fullName evidence="12">Sulfite reductase</fullName>
    </recommendedName>
</protein>
<evidence type="ECO:0000256" key="5">
    <source>
        <dbReference type="ARBA" id="ARBA00023004"/>
    </source>
</evidence>
<dbReference type="GO" id="GO:0051539">
    <property type="term" value="F:4 iron, 4 sulfur cluster binding"/>
    <property type="evidence" value="ECO:0007669"/>
    <property type="project" value="UniProtKB-KW"/>
</dbReference>
<reference evidence="10 11" key="1">
    <citation type="submission" date="2019-07" db="EMBL/GenBank/DDBJ databases">
        <title>Whole genome shotgun sequence of Thiobacillus plumbophilus NBRC 107929.</title>
        <authorList>
            <person name="Hosoyama A."/>
            <person name="Uohara A."/>
            <person name="Ohji S."/>
            <person name="Ichikawa N."/>
        </authorList>
    </citation>
    <scope>NUCLEOTIDE SEQUENCE [LARGE SCALE GENOMIC DNA]</scope>
    <source>
        <strain evidence="10 11">NBRC 107929</strain>
    </source>
</reference>
<keyword evidence="6" id="KW-0411">Iron-sulfur</keyword>
<keyword evidence="2" id="KW-0349">Heme</keyword>
<evidence type="ECO:0008006" key="12">
    <source>
        <dbReference type="Google" id="ProtNLM"/>
    </source>
</evidence>
<dbReference type="Gene3D" id="3.30.110.40">
    <property type="entry name" value="TusA-like domain"/>
    <property type="match status" value="1"/>
</dbReference>
<gene>
    <name evidence="10" type="ORF">TPL01_28910</name>
</gene>
<evidence type="ECO:0000313" key="11">
    <source>
        <dbReference type="Proteomes" id="UP000321337"/>
    </source>
</evidence>
<evidence type="ECO:0000256" key="1">
    <source>
        <dbReference type="ARBA" id="ARBA00022485"/>
    </source>
</evidence>
<accession>A0A512LB89</accession>
<dbReference type="InterPro" id="IPR001455">
    <property type="entry name" value="TusA-like"/>
</dbReference>
<dbReference type="GO" id="GO:0046872">
    <property type="term" value="F:metal ion binding"/>
    <property type="evidence" value="ECO:0007669"/>
    <property type="project" value="UniProtKB-KW"/>
</dbReference>
<name>A0A512LB89_9PROT</name>
<dbReference type="InterPro" id="IPR005117">
    <property type="entry name" value="NiRdtase/SiRdtase_haem-b_fer"/>
</dbReference>
<evidence type="ECO:0000313" key="10">
    <source>
        <dbReference type="EMBL" id="GEP31753.1"/>
    </source>
</evidence>
<evidence type="ECO:0000256" key="2">
    <source>
        <dbReference type="ARBA" id="ARBA00022617"/>
    </source>
</evidence>
<dbReference type="InterPro" id="IPR036868">
    <property type="entry name" value="TusA-like_sf"/>
</dbReference>
<proteinExistence type="predicted"/>
<dbReference type="Proteomes" id="UP000321337">
    <property type="component" value="Unassembled WGS sequence"/>
</dbReference>
<dbReference type="Gene3D" id="3.30.413.10">
    <property type="entry name" value="Sulfite Reductase Hemoprotein, domain 1"/>
    <property type="match status" value="2"/>
</dbReference>
<dbReference type="GO" id="GO:0020037">
    <property type="term" value="F:heme binding"/>
    <property type="evidence" value="ECO:0007669"/>
    <property type="project" value="InterPro"/>
</dbReference>
<dbReference type="Pfam" id="PF01077">
    <property type="entry name" value="NIR_SIR"/>
    <property type="match status" value="1"/>
</dbReference>
<evidence type="ECO:0000256" key="6">
    <source>
        <dbReference type="ARBA" id="ARBA00023014"/>
    </source>
</evidence>
<comment type="caution">
    <text evidence="10">The sequence shown here is derived from an EMBL/GenBank/DDBJ whole genome shotgun (WGS) entry which is preliminary data.</text>
</comment>
<dbReference type="InterPro" id="IPR036136">
    <property type="entry name" value="Nit/Sulf_reduc_fer-like_dom_sf"/>
</dbReference>